<dbReference type="GeneID" id="19465168"/>
<keyword evidence="3" id="KW-1185">Reference proteome</keyword>
<accession>S3D3P4</accession>
<feature type="region of interest" description="Disordered" evidence="1">
    <location>
        <begin position="1"/>
        <end position="43"/>
    </location>
</feature>
<dbReference type="KEGG" id="glz:GLAREA_06114"/>
<dbReference type="RefSeq" id="XP_008079719.1">
    <property type="nucleotide sequence ID" value="XM_008081528.1"/>
</dbReference>
<sequence length="98" mass="11191">MWGKNQKNQKGPRPPDNFDNPDHPGSSKTQGGEIRVPKLFRTPSDRKRLIDRKRAMSCHQLASERISILKKLSEAQHEVQKRQDELDVLTAAMNGKNC</sequence>
<dbReference type="EMBL" id="KE145358">
    <property type="protein sequence ID" value="EPE33102.1"/>
    <property type="molecule type" value="Genomic_DNA"/>
</dbReference>
<reference evidence="2 3" key="1">
    <citation type="journal article" date="2013" name="BMC Genomics">
        <title>Genomics-driven discovery of the pneumocandin biosynthetic gene cluster in the fungus Glarea lozoyensis.</title>
        <authorList>
            <person name="Chen L."/>
            <person name="Yue Q."/>
            <person name="Zhang X."/>
            <person name="Xiang M."/>
            <person name="Wang C."/>
            <person name="Li S."/>
            <person name="Che Y."/>
            <person name="Ortiz-Lopez F.J."/>
            <person name="Bills G.F."/>
            <person name="Liu X."/>
            <person name="An Z."/>
        </authorList>
    </citation>
    <scope>NUCLEOTIDE SEQUENCE [LARGE SCALE GENOMIC DNA]</scope>
    <source>
        <strain evidence="3">ATCC 20868 / MF5171</strain>
    </source>
</reference>
<name>S3D3P4_GLAL2</name>
<dbReference type="Proteomes" id="UP000016922">
    <property type="component" value="Unassembled WGS sequence"/>
</dbReference>
<proteinExistence type="predicted"/>
<gene>
    <name evidence="2" type="ORF">GLAREA_06114</name>
</gene>
<dbReference type="AlphaFoldDB" id="S3D3P4"/>
<evidence type="ECO:0000256" key="1">
    <source>
        <dbReference type="SAM" id="MobiDB-lite"/>
    </source>
</evidence>
<evidence type="ECO:0000313" key="2">
    <source>
        <dbReference type="EMBL" id="EPE33102.1"/>
    </source>
</evidence>
<organism evidence="2 3">
    <name type="scientific">Glarea lozoyensis (strain ATCC 20868 / MF5171)</name>
    <dbReference type="NCBI Taxonomy" id="1116229"/>
    <lineage>
        <taxon>Eukaryota</taxon>
        <taxon>Fungi</taxon>
        <taxon>Dikarya</taxon>
        <taxon>Ascomycota</taxon>
        <taxon>Pezizomycotina</taxon>
        <taxon>Leotiomycetes</taxon>
        <taxon>Helotiales</taxon>
        <taxon>Helotiaceae</taxon>
        <taxon>Glarea</taxon>
    </lineage>
</organism>
<evidence type="ECO:0000313" key="3">
    <source>
        <dbReference type="Proteomes" id="UP000016922"/>
    </source>
</evidence>
<dbReference type="HOGENOM" id="CLU_2333782_0_0_1"/>
<protein>
    <submittedName>
        <fullName evidence="2">Uncharacterized protein</fullName>
    </submittedName>
</protein>